<dbReference type="Gene3D" id="2.40.50.960">
    <property type="match status" value="1"/>
</dbReference>
<reference evidence="7" key="1">
    <citation type="submission" date="2023-07" db="EMBL/GenBank/DDBJ databases">
        <authorList>
            <person name="Stuckert A."/>
        </authorList>
    </citation>
    <scope>NUCLEOTIDE SEQUENCE</scope>
</reference>
<dbReference type="PANTHER" id="PTHR14487">
    <property type="entry name" value="ADRENOCORTICAL DYSPLASIA PROTEIN ACD"/>
    <property type="match status" value="1"/>
</dbReference>
<keyword evidence="5" id="KW-0539">Nucleus</keyword>
<dbReference type="Pfam" id="PF10341">
    <property type="entry name" value="TPP1"/>
    <property type="match status" value="1"/>
</dbReference>
<evidence type="ECO:0000313" key="7">
    <source>
        <dbReference type="EMBL" id="CAJ0939827.1"/>
    </source>
</evidence>
<evidence type="ECO:0000256" key="5">
    <source>
        <dbReference type="ARBA" id="ARBA00023242"/>
    </source>
</evidence>
<keyword evidence="8" id="KW-1185">Reference proteome</keyword>
<evidence type="ECO:0000256" key="2">
    <source>
        <dbReference type="ARBA" id="ARBA00004574"/>
    </source>
</evidence>
<evidence type="ECO:0000313" key="8">
    <source>
        <dbReference type="Proteomes" id="UP001176940"/>
    </source>
</evidence>
<comment type="subcellular location">
    <subcellularLocation>
        <location evidence="2">Chromosome</location>
        <location evidence="2">Telomere</location>
    </subcellularLocation>
    <subcellularLocation>
        <location evidence="1">Nucleus</location>
    </subcellularLocation>
</comment>
<evidence type="ECO:0000259" key="6">
    <source>
        <dbReference type="Pfam" id="PF10341"/>
    </source>
</evidence>
<dbReference type="EMBL" id="CAUEEQ010015983">
    <property type="protein sequence ID" value="CAJ0939827.1"/>
    <property type="molecule type" value="Genomic_DNA"/>
</dbReference>
<feature type="domain" description="Shelterin complex subunit TPP1/Est3" evidence="6">
    <location>
        <begin position="34"/>
        <end position="152"/>
    </location>
</feature>
<accession>A0ABN9LFK5</accession>
<gene>
    <name evidence="7" type="ORF">RIMI_LOCUS8161977</name>
</gene>
<keyword evidence="3" id="KW-0158">Chromosome</keyword>
<evidence type="ECO:0000256" key="1">
    <source>
        <dbReference type="ARBA" id="ARBA00004123"/>
    </source>
</evidence>
<proteinExistence type="predicted"/>
<dbReference type="PANTHER" id="PTHR14487:SF3">
    <property type="entry name" value="ADRENOCORTICAL DYSPLASIA PROTEIN HOMOLOG"/>
    <property type="match status" value="1"/>
</dbReference>
<protein>
    <recommendedName>
        <fullName evidence="6">Shelterin complex subunit TPP1/Est3 domain-containing protein</fullName>
    </recommendedName>
</protein>
<sequence length="152" mass="17664">MAGYHSLIGYPWIIDCIDKYDSAVVKQKPVPGQIVEFLRMPDRSVYSEACKYPEAVINISDQKYYIRAVITKEAQEKLESEDEHFSLANIKNKIIILKKFCVCFTAVEDLSRCEFYLTVQHFSVLPMETNTVDILNCNMEPGVRKKMKELWQ</sequence>
<comment type="caution">
    <text evidence="7">The sequence shown here is derived from an EMBL/GenBank/DDBJ whole genome shotgun (WGS) entry which is preliminary data.</text>
</comment>
<keyword evidence="4" id="KW-0779">Telomere</keyword>
<organism evidence="7 8">
    <name type="scientific">Ranitomeya imitator</name>
    <name type="common">mimic poison frog</name>
    <dbReference type="NCBI Taxonomy" id="111125"/>
    <lineage>
        <taxon>Eukaryota</taxon>
        <taxon>Metazoa</taxon>
        <taxon>Chordata</taxon>
        <taxon>Craniata</taxon>
        <taxon>Vertebrata</taxon>
        <taxon>Euteleostomi</taxon>
        <taxon>Amphibia</taxon>
        <taxon>Batrachia</taxon>
        <taxon>Anura</taxon>
        <taxon>Neobatrachia</taxon>
        <taxon>Hyloidea</taxon>
        <taxon>Dendrobatidae</taxon>
        <taxon>Dendrobatinae</taxon>
        <taxon>Ranitomeya</taxon>
    </lineage>
</organism>
<evidence type="ECO:0000256" key="4">
    <source>
        <dbReference type="ARBA" id="ARBA00022895"/>
    </source>
</evidence>
<dbReference type="InterPro" id="IPR019437">
    <property type="entry name" value="TPP1/Est3"/>
</dbReference>
<evidence type="ECO:0000256" key="3">
    <source>
        <dbReference type="ARBA" id="ARBA00022454"/>
    </source>
</evidence>
<dbReference type="InterPro" id="IPR028631">
    <property type="entry name" value="ACD"/>
</dbReference>
<dbReference type="Proteomes" id="UP001176940">
    <property type="component" value="Unassembled WGS sequence"/>
</dbReference>
<name>A0ABN9LFK5_9NEOB</name>